<organism evidence="1 2">
    <name type="scientific">Sulfitobacter alexandrii</name>
    <dbReference type="NCBI Taxonomy" id="1917485"/>
    <lineage>
        <taxon>Bacteria</taxon>
        <taxon>Pseudomonadati</taxon>
        <taxon>Pseudomonadota</taxon>
        <taxon>Alphaproteobacteria</taxon>
        <taxon>Rhodobacterales</taxon>
        <taxon>Roseobacteraceae</taxon>
        <taxon>Sulfitobacter</taxon>
    </lineage>
</organism>
<dbReference type="Proteomes" id="UP000181897">
    <property type="component" value="Chromosome"/>
</dbReference>
<reference evidence="1 2" key="1">
    <citation type="submission" date="2016-11" db="EMBL/GenBank/DDBJ databases">
        <title>Complete genome sequence of Sulfitobacter sp. AM1-D1, a toxic bacteria associated with marine dinoflagellate Alexandrium minutum in East China Sea.</title>
        <authorList>
            <person name="Yang Q."/>
            <person name="Zhang X."/>
            <person name="Tian X."/>
        </authorList>
    </citation>
    <scope>NUCLEOTIDE SEQUENCE [LARGE SCALE GENOMIC DNA]</scope>
    <source>
        <strain evidence="1 2">AM1-D1</strain>
    </source>
</reference>
<name>A0A1J0WFY9_9RHOB</name>
<proteinExistence type="predicted"/>
<accession>A0A1J0WFY9</accession>
<evidence type="ECO:0000313" key="2">
    <source>
        <dbReference type="Proteomes" id="UP000181897"/>
    </source>
</evidence>
<gene>
    <name evidence="1" type="ORF">BOO69_07310</name>
</gene>
<keyword evidence="2" id="KW-1185">Reference proteome</keyword>
<dbReference type="AlphaFoldDB" id="A0A1J0WFY9"/>
<sequence>MRCARSVLKSCLLLPRKCDLSLVFLDQFLVFLDRFLVFLDLPLVFLDLPLVFLDLSPGKTLKLKAEMPL</sequence>
<protein>
    <submittedName>
        <fullName evidence="1">Uncharacterized protein</fullName>
    </submittedName>
</protein>
<dbReference type="EMBL" id="CP018076">
    <property type="protein sequence ID" value="APE43245.1"/>
    <property type="molecule type" value="Genomic_DNA"/>
</dbReference>
<evidence type="ECO:0000313" key="1">
    <source>
        <dbReference type="EMBL" id="APE43245.1"/>
    </source>
</evidence>
<dbReference type="KEGG" id="suam:BOO69_07310"/>